<evidence type="ECO:0000256" key="1">
    <source>
        <dbReference type="SAM" id="MobiDB-lite"/>
    </source>
</evidence>
<feature type="compositionally biased region" description="Basic residues" evidence="1">
    <location>
        <begin position="1"/>
        <end position="13"/>
    </location>
</feature>
<protein>
    <recommendedName>
        <fullName evidence="4">F-box domain-containing protein</fullName>
    </recommendedName>
</protein>
<comment type="caution">
    <text evidence="2">The sequence shown here is derived from an EMBL/GenBank/DDBJ whole genome shotgun (WGS) entry which is preliminary data.</text>
</comment>
<evidence type="ECO:0008006" key="4">
    <source>
        <dbReference type="Google" id="ProtNLM"/>
    </source>
</evidence>
<dbReference type="Proteomes" id="UP001140513">
    <property type="component" value="Unassembled WGS sequence"/>
</dbReference>
<evidence type="ECO:0000313" key="2">
    <source>
        <dbReference type="EMBL" id="KAJ4352325.1"/>
    </source>
</evidence>
<dbReference type="GeneID" id="80911203"/>
<dbReference type="AlphaFoldDB" id="A0A9W8XLX8"/>
<organism evidence="2 3">
    <name type="scientific">Didymosphaeria variabile</name>
    <dbReference type="NCBI Taxonomy" id="1932322"/>
    <lineage>
        <taxon>Eukaryota</taxon>
        <taxon>Fungi</taxon>
        <taxon>Dikarya</taxon>
        <taxon>Ascomycota</taxon>
        <taxon>Pezizomycotina</taxon>
        <taxon>Dothideomycetes</taxon>
        <taxon>Pleosporomycetidae</taxon>
        <taxon>Pleosporales</taxon>
        <taxon>Massarineae</taxon>
        <taxon>Didymosphaeriaceae</taxon>
        <taxon>Didymosphaeria</taxon>
    </lineage>
</organism>
<feature type="region of interest" description="Disordered" evidence="1">
    <location>
        <begin position="1"/>
        <end position="48"/>
    </location>
</feature>
<dbReference type="InterPro" id="IPR038883">
    <property type="entry name" value="AN11006-like"/>
</dbReference>
<dbReference type="PANTHER" id="PTHR42085">
    <property type="entry name" value="F-BOX DOMAIN-CONTAINING PROTEIN"/>
    <property type="match status" value="1"/>
</dbReference>
<evidence type="ECO:0000313" key="3">
    <source>
        <dbReference type="Proteomes" id="UP001140513"/>
    </source>
</evidence>
<dbReference type="PANTHER" id="PTHR42085:SF8">
    <property type="entry name" value="F-BOX DOMAIN-CONTAINING PROTEIN"/>
    <property type="match status" value="1"/>
</dbReference>
<proteinExistence type="predicted"/>
<dbReference type="EMBL" id="JAPEUX010000005">
    <property type="protein sequence ID" value="KAJ4352325.1"/>
    <property type="molecule type" value="Genomic_DNA"/>
</dbReference>
<keyword evidence="3" id="KW-1185">Reference proteome</keyword>
<dbReference type="RefSeq" id="XP_056070681.1">
    <property type="nucleotide sequence ID" value="XM_056216434.1"/>
</dbReference>
<dbReference type="OrthoDB" id="3751656at2759"/>
<reference evidence="2" key="1">
    <citation type="submission" date="2022-10" db="EMBL/GenBank/DDBJ databases">
        <title>Tapping the CABI collections for fungal endophytes: first genome assemblies for Collariella, Neodidymelliopsis, Ascochyta clinopodiicola, Didymella pomorum, Didymosphaeria variabile, Neocosmospora piperis and Neocucurbitaria cava.</title>
        <authorList>
            <person name="Hill R."/>
        </authorList>
    </citation>
    <scope>NUCLEOTIDE SEQUENCE</scope>
    <source>
        <strain evidence="2">IMI 356815</strain>
    </source>
</reference>
<name>A0A9W8XLX8_9PLEO</name>
<feature type="compositionally biased region" description="Polar residues" evidence="1">
    <location>
        <begin position="31"/>
        <end position="41"/>
    </location>
</feature>
<gene>
    <name evidence="2" type="ORF">N0V89_007673</name>
</gene>
<sequence>MVHKRGPGNRGKRQTGTDRAAQSERAALGQYSRNYTSSASQHDSKAEPQVLKKEYASFASLPGEIRNMIYRLTLIADGPVNIRYTVKNEINTYHVSSRVDGAIESVIDGTGPGSTAVSGYQACTALHFFSVINRKIRKEARPFFFAHNKFKFLVNDRSGRLFTPTYGFLKDMMYLKACVSFLEHIGMEGRASLTSLKLDDACTAPQCDPTYHNGQAVADLFRLLHQCTNLISLDLTNILILAPPSIKRRLFSDGAFPAIYHIPGDALRVFANRFNALPRLKVLKIFYFLDYFDLKAIWHEPRVKAVATALAPALHAEVRLEEVWSDIFFV</sequence>
<accession>A0A9W8XLX8</accession>